<dbReference type="Pfam" id="PF06254">
    <property type="entry name" value="YdaT_toxin"/>
    <property type="match status" value="1"/>
</dbReference>
<dbReference type="Proteomes" id="UP000064715">
    <property type="component" value="Unassembled WGS sequence"/>
</dbReference>
<sequence length="183" mass="20606">MQTVSFQQSSRASSNPMIFPCHQSESAEQDLDHRDICSAVRAWAAAEGRVAVALQIQEAAEELQLDGVDVSGQADVWNVKLFRWLDNKEESASYRKNVEQLLPAIMSVLPLRYRDRVVKNDSFAYRMARLEKEVSEAKQALMLDAPKKEKLKELGEGIFEMFRVDPDLTAPLLAMVTTMLGAM</sequence>
<keyword evidence="2" id="KW-1185">Reference proteome</keyword>
<dbReference type="InterPro" id="IPR009364">
    <property type="entry name" value="YdaT-like"/>
</dbReference>
<dbReference type="OrthoDB" id="6423929at2"/>
<dbReference type="Gene3D" id="1.10.3600.10">
    <property type="entry name" value="Putative bacterial toxin ydaT"/>
    <property type="match status" value="1"/>
</dbReference>
<dbReference type="AlphaFoldDB" id="A0A0X4EJZ5"/>
<evidence type="ECO:0000313" key="2">
    <source>
        <dbReference type="Proteomes" id="UP000064715"/>
    </source>
</evidence>
<evidence type="ECO:0000313" key="1">
    <source>
        <dbReference type="EMBL" id="KUQ81971.1"/>
    </source>
</evidence>
<protein>
    <submittedName>
        <fullName evidence="1">Uncharacterized protein</fullName>
    </submittedName>
</protein>
<accession>A0A0X4EJZ5</accession>
<reference evidence="2" key="1">
    <citation type="submission" date="2016-01" db="EMBL/GenBank/DDBJ databases">
        <title>WGS of SAMN04407783.</title>
        <authorList>
            <person name="Adams M."/>
            <person name="Sutton G."/>
            <person name="Nelson K."/>
            <person name="Thaden J."/>
            <person name="Fowler V."/>
            <person name="Mccorrison J."/>
            <person name="Sanka R."/>
            <person name="Brinkac L."/>
            <person name="Nierman W."/>
        </authorList>
    </citation>
    <scope>NUCLEOTIDE SEQUENCE [LARGE SCALE GENOMIC DNA]</scope>
    <source>
        <strain evidence="2">GN04363</strain>
    </source>
</reference>
<dbReference type="RefSeq" id="WP_059311997.1">
    <property type="nucleotide sequence ID" value="NZ_LRCR01000030.1"/>
</dbReference>
<dbReference type="InterPro" id="IPR037042">
    <property type="entry name" value="YdaT-like_sf"/>
</dbReference>
<proteinExistence type="predicted"/>
<gene>
    <name evidence="1" type="ORF">AWI28_20500</name>
</gene>
<dbReference type="EMBL" id="LRCR01000030">
    <property type="protein sequence ID" value="KUQ81971.1"/>
    <property type="molecule type" value="Genomic_DNA"/>
</dbReference>
<comment type="caution">
    <text evidence="1">The sequence shown here is derived from an EMBL/GenBank/DDBJ whole genome shotgun (WGS) entry which is preliminary data.</text>
</comment>
<name>A0A0X4EJZ5_9ENTR</name>
<organism evidence="1 2">
    <name type="scientific">Enterobacter genomosp. O</name>
    <dbReference type="NCBI Taxonomy" id="2364150"/>
    <lineage>
        <taxon>Bacteria</taxon>
        <taxon>Pseudomonadati</taxon>
        <taxon>Pseudomonadota</taxon>
        <taxon>Gammaproteobacteria</taxon>
        <taxon>Enterobacterales</taxon>
        <taxon>Enterobacteriaceae</taxon>
        <taxon>Enterobacter</taxon>
        <taxon>Enterobacter cloacae complex</taxon>
        <taxon>Enterobacter cloacae complex clade O</taxon>
    </lineage>
</organism>